<proteinExistence type="predicted"/>
<evidence type="ECO:0000313" key="3">
    <source>
        <dbReference type="Proteomes" id="UP001199106"/>
    </source>
</evidence>
<evidence type="ECO:0000256" key="1">
    <source>
        <dbReference type="SAM" id="MobiDB-lite"/>
    </source>
</evidence>
<feature type="compositionally biased region" description="Basic and acidic residues" evidence="1">
    <location>
        <begin position="207"/>
        <end position="229"/>
    </location>
</feature>
<evidence type="ECO:0000313" key="2">
    <source>
        <dbReference type="EMBL" id="KAG9195182.1"/>
    </source>
</evidence>
<accession>A0AAD4IIG3</accession>
<dbReference type="Proteomes" id="UP001199106">
    <property type="component" value="Unassembled WGS sequence"/>
</dbReference>
<name>A0AAD4IIG3_9PLEO</name>
<comment type="caution">
    <text evidence="2">The sequence shown here is derived from an EMBL/GenBank/DDBJ whole genome shotgun (WGS) entry which is preliminary data.</text>
</comment>
<sequence>MVSIATENETLQDFLLNAMAPRGQDESSIAEFQAALGPLLLTRASPSGSTFPAPSEQALPKWTGAFKPLTLRRSYEINVPLLGLFPDSAADALTDVSHVYHDTIVRPTGRFHKRQKPGGTFLDSLRAVHVISERFPKLKVFDAKDGSRKNAVDMWLSLMRRWLQKGNVVPLGCVWLNVQGFRADGFGEELDEAANEAYQILVKESKHREDTKASGKMWLEKMEETSMRERKGKGEKKAAHEQ</sequence>
<feature type="region of interest" description="Disordered" evidence="1">
    <location>
        <begin position="207"/>
        <end position="242"/>
    </location>
</feature>
<reference evidence="2" key="1">
    <citation type="submission" date="2021-07" db="EMBL/GenBank/DDBJ databases">
        <title>Genome Resource of American Ginseng Black Spot Pathogen Alternaria panax.</title>
        <authorList>
            <person name="Qiu C."/>
            <person name="Wang W."/>
            <person name="Liu Z."/>
        </authorList>
    </citation>
    <scope>NUCLEOTIDE SEQUENCE</scope>
    <source>
        <strain evidence="2">BNCC115425</strain>
    </source>
</reference>
<dbReference type="EMBL" id="JAANER010000001">
    <property type="protein sequence ID" value="KAG9195182.1"/>
    <property type="molecule type" value="Genomic_DNA"/>
</dbReference>
<keyword evidence="3" id="KW-1185">Reference proteome</keyword>
<protein>
    <submittedName>
        <fullName evidence="2">Uncharacterized protein</fullName>
    </submittedName>
</protein>
<dbReference type="AlphaFoldDB" id="A0AAD4IIG3"/>
<gene>
    <name evidence="2" type="ORF">G6011_00302</name>
</gene>
<organism evidence="2 3">
    <name type="scientific">Alternaria panax</name>
    <dbReference type="NCBI Taxonomy" id="48097"/>
    <lineage>
        <taxon>Eukaryota</taxon>
        <taxon>Fungi</taxon>
        <taxon>Dikarya</taxon>
        <taxon>Ascomycota</taxon>
        <taxon>Pezizomycotina</taxon>
        <taxon>Dothideomycetes</taxon>
        <taxon>Pleosporomycetidae</taxon>
        <taxon>Pleosporales</taxon>
        <taxon>Pleosporineae</taxon>
        <taxon>Pleosporaceae</taxon>
        <taxon>Alternaria</taxon>
        <taxon>Alternaria sect. Panax</taxon>
    </lineage>
</organism>